<dbReference type="STRING" id="446471.Xcel_2877"/>
<reference evidence="2" key="1">
    <citation type="submission" date="2009-11" db="EMBL/GenBank/DDBJ databases">
        <title>The complete chromosome of Xylanimonas cellulosilytica DSM 15894.</title>
        <authorList>
            <consortium name="US DOE Joint Genome Institute (JGI-PGF)"/>
            <person name="Lucas S."/>
            <person name="Copeland A."/>
            <person name="Lapidus A."/>
            <person name="Glavina del Rio T."/>
            <person name="Dalin E."/>
            <person name="Tice H."/>
            <person name="Bruce D."/>
            <person name="Goodwin L."/>
            <person name="Pitluck S."/>
            <person name="Kyrpides N."/>
            <person name="Mavromatis K."/>
            <person name="Ivanova N."/>
            <person name="Mikhailova N."/>
            <person name="Foster B."/>
            <person name="Clum A."/>
            <person name="Brettin T."/>
            <person name="Detter J.C."/>
            <person name="Han C."/>
            <person name="Larimer F."/>
            <person name="Land M."/>
            <person name="Hauser L."/>
            <person name="Markowitz V."/>
            <person name="Cheng J.F."/>
            <person name="Hugenholtz P."/>
            <person name="Woyke T."/>
            <person name="Wu D."/>
            <person name="Gehrich-Schroeter G."/>
            <person name="Schneider S."/>
            <person name="Pukall S.R."/>
            <person name="Klenk H.P."/>
            <person name="Eisen J.A."/>
        </authorList>
    </citation>
    <scope>NUCLEOTIDE SEQUENCE [LARGE SCALE GENOMIC DNA]</scope>
    <source>
        <strain evidence="2">DSM 15894 / CECT 5975 / LMG 20990 / XIL07</strain>
    </source>
</reference>
<evidence type="ECO:0000313" key="2">
    <source>
        <dbReference type="Proteomes" id="UP000002255"/>
    </source>
</evidence>
<gene>
    <name evidence="1" type="ordered locus">Xcel_2877</name>
</gene>
<evidence type="ECO:0000313" key="1">
    <source>
        <dbReference type="EMBL" id="ACZ31890.1"/>
    </source>
</evidence>
<dbReference type="OrthoDB" id="3515986at2"/>
<dbReference type="RefSeq" id="WP_012879632.1">
    <property type="nucleotide sequence ID" value="NC_013530.1"/>
</dbReference>
<keyword evidence="2" id="KW-1185">Reference proteome</keyword>
<dbReference type="HOGENOM" id="CLU_083905_0_0_11"/>
<dbReference type="Proteomes" id="UP000002255">
    <property type="component" value="Chromosome"/>
</dbReference>
<dbReference type="AlphaFoldDB" id="D1BYL8"/>
<organism evidence="1 2">
    <name type="scientific">Xylanimonas cellulosilytica (strain DSM 15894 / JCM 12276 / CECT 5975 / KCTC 9989 / LMG 20990 / NBRC 107835 / XIL07)</name>
    <dbReference type="NCBI Taxonomy" id="446471"/>
    <lineage>
        <taxon>Bacteria</taxon>
        <taxon>Bacillati</taxon>
        <taxon>Actinomycetota</taxon>
        <taxon>Actinomycetes</taxon>
        <taxon>Micrococcales</taxon>
        <taxon>Promicromonosporaceae</taxon>
        <taxon>Xylanimonas</taxon>
    </lineage>
</organism>
<name>D1BYL8_XYLCX</name>
<proteinExistence type="predicted"/>
<dbReference type="EMBL" id="CP001821">
    <property type="protein sequence ID" value="ACZ31890.1"/>
    <property type="molecule type" value="Genomic_DNA"/>
</dbReference>
<accession>D1BYL8</accession>
<dbReference type="KEGG" id="xce:Xcel_2877"/>
<sequence>MSDQPRRPLSQADARYGAARSRRLLLEAIAALDEFEAAITVVGAHAVHVWVQAAWGAIDMESTRDGDLAVNPVFVTPTPKLAELMQSIGTTPAMPERPGIYGYSDEAELPLAERTTVDLIVPEAYAGPGRRAARIAGQLAATSRAVGLELAVWDRHLVTLTTVDEPTVSLEAFVAGPAALVVAKAHKVHERFEQVAVRPDRLRPKDSGDVALLMMVSDGAQVAEVMVEQCAAHPEIRDAVASAAGYLVDLYADEGIPRQHMTDALAARFDDAEVLSAVDSWISVFRDTAASHGLSHPR</sequence>
<protein>
    <submittedName>
        <fullName evidence="1">Uncharacterized protein</fullName>
    </submittedName>
</protein>
<reference evidence="1 2" key="2">
    <citation type="journal article" date="2010" name="Stand. Genomic Sci.">
        <title>Complete genome sequence of Xylanimonas cellulosilytica type strain (XIL07).</title>
        <authorList>
            <person name="Foster B."/>
            <person name="Pukall R."/>
            <person name="Abt B."/>
            <person name="Nolan M."/>
            <person name="Glavina Del Rio T."/>
            <person name="Chen F."/>
            <person name="Lucas S."/>
            <person name="Tice H."/>
            <person name="Pitluck S."/>
            <person name="Cheng J.-F."/>
            <person name="Chertkov O."/>
            <person name="Brettin T."/>
            <person name="Han C."/>
            <person name="Detter J.C."/>
            <person name="Bruce D."/>
            <person name="Goodwin L."/>
            <person name="Ivanova N."/>
            <person name="Mavromatis K."/>
            <person name="Pati A."/>
            <person name="Mikhailova N."/>
            <person name="Chen A."/>
            <person name="Palaniappan K."/>
            <person name="Land M."/>
            <person name="Hauser L."/>
            <person name="Chang Y.-J."/>
            <person name="Jeffries C.D."/>
            <person name="Chain P."/>
            <person name="Rohde M."/>
            <person name="Goeker M."/>
            <person name="Bristow J."/>
            <person name="Eisen J.A."/>
            <person name="Markowitz V."/>
            <person name="Hugenholtz P."/>
            <person name="Kyrpides N.C."/>
            <person name="Klenk H.-P."/>
            <person name="Lapidus A."/>
        </authorList>
    </citation>
    <scope>NUCLEOTIDE SEQUENCE [LARGE SCALE GENOMIC DNA]</scope>
    <source>
        <strain evidence="2">DSM 15894 / CECT 5975 / LMG 20990 / XIL07</strain>
    </source>
</reference>